<evidence type="ECO:0000313" key="3">
    <source>
        <dbReference type="Proteomes" id="UP001597545"/>
    </source>
</evidence>
<evidence type="ECO:0008006" key="4">
    <source>
        <dbReference type="Google" id="ProtNLM"/>
    </source>
</evidence>
<reference evidence="3" key="1">
    <citation type="journal article" date="2019" name="Int. J. Syst. Evol. Microbiol.">
        <title>The Global Catalogue of Microorganisms (GCM) 10K type strain sequencing project: providing services to taxonomists for standard genome sequencing and annotation.</title>
        <authorList>
            <consortium name="The Broad Institute Genomics Platform"/>
            <consortium name="The Broad Institute Genome Sequencing Center for Infectious Disease"/>
            <person name="Wu L."/>
            <person name="Ma J."/>
        </authorList>
    </citation>
    <scope>NUCLEOTIDE SEQUENCE [LARGE SCALE GENOMIC DNA]</scope>
    <source>
        <strain evidence="3">KCTC 42662</strain>
    </source>
</reference>
<evidence type="ECO:0000313" key="2">
    <source>
        <dbReference type="EMBL" id="MFD2547440.1"/>
    </source>
</evidence>
<name>A0ABW5KGN8_9SPHI</name>
<dbReference type="EMBL" id="JBHULR010000003">
    <property type="protein sequence ID" value="MFD2547440.1"/>
    <property type="molecule type" value="Genomic_DNA"/>
</dbReference>
<sequence length="249" mass="27756">MQIRRTHFAGSILALFLTSCSSIYMPNVPATPMFREQGEAYVAAHVNVKGNMSGNAGVAVGRHIAIVANGSYIDRGGERSNELFKQHLLEGAVGYFTKIGKEKRQVLEIYAGYGIGSSTEVERRASTTGMEPIETRIMDFDKIFLQINYSSTKRQKLHLFGKKRDLNYGTAIRASRVAMKDFTINDSPSPMEEALFIEPLFFTRLQLNNGFQIQYTNGFNFNVVDNTYLKAGNAVFTLGVTYSFGGKKK</sequence>
<dbReference type="Proteomes" id="UP001597545">
    <property type="component" value="Unassembled WGS sequence"/>
</dbReference>
<keyword evidence="3" id="KW-1185">Reference proteome</keyword>
<accession>A0ABW5KGN8</accession>
<gene>
    <name evidence="2" type="ORF">ACFSR5_07260</name>
</gene>
<feature type="signal peptide" evidence="1">
    <location>
        <begin position="1"/>
        <end position="30"/>
    </location>
</feature>
<dbReference type="PROSITE" id="PS51257">
    <property type="entry name" value="PROKAR_LIPOPROTEIN"/>
    <property type="match status" value="1"/>
</dbReference>
<comment type="caution">
    <text evidence="2">The sequence shown here is derived from an EMBL/GenBank/DDBJ whole genome shotgun (WGS) entry which is preliminary data.</text>
</comment>
<organism evidence="2 3">
    <name type="scientific">Sphingobacterium suaedae</name>
    <dbReference type="NCBI Taxonomy" id="1686402"/>
    <lineage>
        <taxon>Bacteria</taxon>
        <taxon>Pseudomonadati</taxon>
        <taxon>Bacteroidota</taxon>
        <taxon>Sphingobacteriia</taxon>
        <taxon>Sphingobacteriales</taxon>
        <taxon>Sphingobacteriaceae</taxon>
        <taxon>Sphingobacterium</taxon>
    </lineage>
</organism>
<keyword evidence="1" id="KW-0732">Signal</keyword>
<evidence type="ECO:0000256" key="1">
    <source>
        <dbReference type="SAM" id="SignalP"/>
    </source>
</evidence>
<proteinExistence type="predicted"/>
<dbReference type="RefSeq" id="WP_380902197.1">
    <property type="nucleotide sequence ID" value="NZ_JBHUEG010000007.1"/>
</dbReference>
<feature type="chain" id="PRO_5047344935" description="Outer membrane protein beta-barrel domain-containing protein" evidence="1">
    <location>
        <begin position="31"/>
        <end position="249"/>
    </location>
</feature>
<protein>
    <recommendedName>
        <fullName evidence="4">Outer membrane protein beta-barrel domain-containing protein</fullName>
    </recommendedName>
</protein>